<reference evidence="3" key="1">
    <citation type="journal article" date="2024" name="Syst. Appl. Microbiol.">
        <title>First single-strain enrichments of Electrothrix cable bacteria, description of E. aestuarii sp. nov. and E. rattekaaiensis sp. nov., and proposal of a cable bacteria taxonomy following the rules of the SeqCode.</title>
        <authorList>
            <person name="Plum-Jensen L.E."/>
            <person name="Schramm A."/>
            <person name="Marshall I.P.G."/>
        </authorList>
    </citation>
    <scope>NUCLEOTIDE SEQUENCE</scope>
    <source>
        <strain evidence="3">Rat1</strain>
    </source>
</reference>
<keyword evidence="2" id="KW-0472">Membrane</keyword>
<keyword evidence="2" id="KW-0812">Transmembrane</keyword>
<accession>A0AAU8LSV7</accession>
<organism evidence="3">
    <name type="scientific">Candidatus Electrothrix aestuarii</name>
    <dbReference type="NCBI Taxonomy" id="3062594"/>
    <lineage>
        <taxon>Bacteria</taxon>
        <taxon>Pseudomonadati</taxon>
        <taxon>Thermodesulfobacteriota</taxon>
        <taxon>Desulfobulbia</taxon>
        <taxon>Desulfobulbales</taxon>
        <taxon>Desulfobulbaceae</taxon>
        <taxon>Candidatus Electrothrix</taxon>
    </lineage>
</organism>
<evidence type="ECO:0000313" key="3">
    <source>
        <dbReference type="EMBL" id="XCN72379.1"/>
    </source>
</evidence>
<evidence type="ECO:0000256" key="2">
    <source>
        <dbReference type="SAM" id="Phobius"/>
    </source>
</evidence>
<keyword evidence="2" id="KW-1133">Transmembrane helix</keyword>
<gene>
    <name evidence="3" type="ORF">Q3M24_19100</name>
</gene>
<proteinExistence type="predicted"/>
<feature type="transmembrane region" description="Helical" evidence="2">
    <location>
        <begin position="65"/>
        <end position="88"/>
    </location>
</feature>
<sequence length="363" mass="38732">MHQDTTSRKDSILSNRITKLCFITLKAKFFYLYIIFGHGKVYQNFFKKPPASHNKGESTMKRKTLSAYVLAALMATGFASSQVMAGVLAEGNISVYKGGKQVNTLTGQNPVDEEALLICNDQCMVKTTGVSIIGTAGSELAVKDSQKQFNLLLKKGKLDFVLTGSVGKMGFYTADRQYASADVVYNVSSSSPVRGYMELTPSGDTKIGVYAGRLVFNSAEGTKTIDSNNYILLAQADVGAPATDASEEPAVADDNGDWECNSDNAGRLCDKDNEDWYCGDENMGEKCGDRAGAIAWGTDAIVAGSAVAAVAAWGVYEYLDDDDDTPRVTTIPPSQTPSGTAPNDRASSNATPPASPRNPSPNL</sequence>
<feature type="region of interest" description="Disordered" evidence="1">
    <location>
        <begin position="320"/>
        <end position="363"/>
    </location>
</feature>
<name>A0AAU8LSV7_9BACT</name>
<reference evidence="3" key="2">
    <citation type="submission" date="2024-06" db="EMBL/GenBank/DDBJ databases">
        <authorList>
            <person name="Plum-Jensen L.E."/>
            <person name="Schramm A."/>
            <person name="Marshall I.P.G."/>
        </authorList>
    </citation>
    <scope>NUCLEOTIDE SEQUENCE</scope>
    <source>
        <strain evidence="3">Rat1</strain>
    </source>
</reference>
<protein>
    <recommendedName>
        <fullName evidence="4">FecR protein domain-containing protein</fullName>
    </recommendedName>
</protein>
<evidence type="ECO:0008006" key="4">
    <source>
        <dbReference type="Google" id="ProtNLM"/>
    </source>
</evidence>
<dbReference type="AlphaFoldDB" id="A0AAU8LSV7"/>
<dbReference type="KEGG" id="eaj:Q3M24_19100"/>
<dbReference type="EMBL" id="CP159373">
    <property type="protein sequence ID" value="XCN72379.1"/>
    <property type="molecule type" value="Genomic_DNA"/>
</dbReference>
<feature type="compositionally biased region" description="Pro residues" evidence="1">
    <location>
        <begin position="353"/>
        <end position="363"/>
    </location>
</feature>
<evidence type="ECO:0000256" key="1">
    <source>
        <dbReference type="SAM" id="MobiDB-lite"/>
    </source>
</evidence>
<feature type="compositionally biased region" description="Polar residues" evidence="1">
    <location>
        <begin position="327"/>
        <end position="352"/>
    </location>
</feature>